<dbReference type="Proteomes" id="UP000887458">
    <property type="component" value="Unassembled WGS sequence"/>
</dbReference>
<proteinExistence type="predicted"/>
<evidence type="ECO:0000313" key="2">
    <source>
        <dbReference type="Proteomes" id="UP000887458"/>
    </source>
</evidence>
<gene>
    <name evidence="1" type="ORF">DERP_010809</name>
</gene>
<comment type="caution">
    <text evidence="1">The sequence shown here is derived from an EMBL/GenBank/DDBJ whole genome shotgun (WGS) entry which is preliminary data.</text>
</comment>
<reference evidence="1 2" key="2">
    <citation type="journal article" date="2022" name="Mol. Biol. Evol.">
        <title>Comparative Genomics Reveals Insights into the Divergent Evolution of Astigmatic Mites and Household Pest Adaptations.</title>
        <authorList>
            <person name="Xiong Q."/>
            <person name="Wan A.T."/>
            <person name="Liu X."/>
            <person name="Fung C.S."/>
            <person name="Xiao X."/>
            <person name="Malainual N."/>
            <person name="Hou J."/>
            <person name="Wang L."/>
            <person name="Wang M."/>
            <person name="Yang K.Y."/>
            <person name="Cui Y."/>
            <person name="Leung E.L."/>
            <person name="Nong W."/>
            <person name="Shin S.K."/>
            <person name="Au S.W."/>
            <person name="Jeong K.Y."/>
            <person name="Chew F.T."/>
            <person name="Hui J.H."/>
            <person name="Leung T.F."/>
            <person name="Tungtrongchitr A."/>
            <person name="Zhong N."/>
            <person name="Liu Z."/>
            <person name="Tsui S.K."/>
        </authorList>
    </citation>
    <scope>NUCLEOTIDE SEQUENCE [LARGE SCALE GENOMIC DNA]</scope>
    <source>
        <strain evidence="1">Derp</strain>
    </source>
</reference>
<sequence length="61" mass="6774">MLPLMDNIKAATTAANIQLAVAANQFIQNAALGKLFDLNFSKSFKNSKFPVFVWVDELNEN</sequence>
<organism evidence="1 2">
    <name type="scientific">Dermatophagoides pteronyssinus</name>
    <name type="common">European house dust mite</name>
    <dbReference type="NCBI Taxonomy" id="6956"/>
    <lineage>
        <taxon>Eukaryota</taxon>
        <taxon>Metazoa</taxon>
        <taxon>Ecdysozoa</taxon>
        <taxon>Arthropoda</taxon>
        <taxon>Chelicerata</taxon>
        <taxon>Arachnida</taxon>
        <taxon>Acari</taxon>
        <taxon>Acariformes</taxon>
        <taxon>Sarcoptiformes</taxon>
        <taxon>Astigmata</taxon>
        <taxon>Psoroptidia</taxon>
        <taxon>Analgoidea</taxon>
        <taxon>Pyroglyphidae</taxon>
        <taxon>Dermatophagoidinae</taxon>
        <taxon>Dermatophagoides</taxon>
    </lineage>
</organism>
<reference evidence="1 2" key="1">
    <citation type="journal article" date="2018" name="J. Allergy Clin. Immunol.">
        <title>High-quality assembly of Dermatophagoides pteronyssinus genome and transcriptome reveals a wide range of novel allergens.</title>
        <authorList>
            <person name="Liu X.Y."/>
            <person name="Yang K.Y."/>
            <person name="Wang M.Q."/>
            <person name="Kwok J.S."/>
            <person name="Zeng X."/>
            <person name="Yang Z."/>
            <person name="Xiao X.J."/>
            <person name="Lau C.P."/>
            <person name="Li Y."/>
            <person name="Huang Z.M."/>
            <person name="Ba J.G."/>
            <person name="Yim A.K."/>
            <person name="Ouyang C.Y."/>
            <person name="Ngai S.M."/>
            <person name="Chan T.F."/>
            <person name="Leung E.L."/>
            <person name="Liu L."/>
            <person name="Liu Z.G."/>
            <person name="Tsui S.K."/>
        </authorList>
    </citation>
    <scope>NUCLEOTIDE SEQUENCE [LARGE SCALE GENOMIC DNA]</scope>
    <source>
        <strain evidence="1">Derp</strain>
    </source>
</reference>
<keyword evidence="2" id="KW-1185">Reference proteome</keyword>
<protein>
    <submittedName>
        <fullName evidence="1">Uncharacterized protein</fullName>
    </submittedName>
</protein>
<accession>A0ABQ8J7C6</accession>
<dbReference type="EMBL" id="NJHN03000065">
    <property type="protein sequence ID" value="KAH9418255.1"/>
    <property type="molecule type" value="Genomic_DNA"/>
</dbReference>
<evidence type="ECO:0000313" key="1">
    <source>
        <dbReference type="EMBL" id="KAH9418255.1"/>
    </source>
</evidence>
<name>A0ABQ8J7C6_DERPT</name>